<keyword evidence="5 6" id="KW-0804">Transcription</keyword>
<dbReference type="GO" id="GO:0006352">
    <property type="term" value="P:DNA-templated transcription initiation"/>
    <property type="evidence" value="ECO:0007669"/>
    <property type="project" value="InterPro"/>
</dbReference>
<dbReference type="InterPro" id="IPR036388">
    <property type="entry name" value="WH-like_DNA-bd_sf"/>
</dbReference>
<dbReference type="PROSITE" id="PS01063">
    <property type="entry name" value="SIGMA70_ECF"/>
    <property type="match status" value="1"/>
</dbReference>
<evidence type="ECO:0000256" key="2">
    <source>
        <dbReference type="ARBA" id="ARBA00023015"/>
    </source>
</evidence>
<gene>
    <name evidence="9" type="ORF">DRF62_12775</name>
</gene>
<dbReference type="InterPro" id="IPR007627">
    <property type="entry name" value="RNA_pol_sigma70_r2"/>
</dbReference>
<accession>A0A3D9BJY4</accession>
<evidence type="ECO:0000256" key="6">
    <source>
        <dbReference type="RuleBase" id="RU000716"/>
    </source>
</evidence>
<proteinExistence type="inferred from homology"/>
<comment type="caution">
    <text evidence="9">The sequence shown here is derived from an EMBL/GenBank/DDBJ whole genome shotgun (WGS) entry which is preliminary data.</text>
</comment>
<dbReference type="InterPro" id="IPR039425">
    <property type="entry name" value="RNA_pol_sigma-70-like"/>
</dbReference>
<dbReference type="GO" id="GO:0003677">
    <property type="term" value="F:DNA binding"/>
    <property type="evidence" value="ECO:0007669"/>
    <property type="project" value="UniProtKB-KW"/>
</dbReference>
<dbReference type="SUPFAM" id="SSF88946">
    <property type="entry name" value="Sigma2 domain of RNA polymerase sigma factors"/>
    <property type="match status" value="1"/>
</dbReference>
<dbReference type="InterPro" id="IPR013324">
    <property type="entry name" value="RNA_pol_sigma_r3/r4-like"/>
</dbReference>
<keyword evidence="3 6" id="KW-0731">Sigma factor</keyword>
<evidence type="ECO:0000256" key="5">
    <source>
        <dbReference type="ARBA" id="ARBA00023163"/>
    </source>
</evidence>
<dbReference type="EMBL" id="QNVS01000039">
    <property type="protein sequence ID" value="REC53661.1"/>
    <property type="molecule type" value="Genomic_DNA"/>
</dbReference>
<comment type="similarity">
    <text evidence="1 6">Belongs to the sigma-70 factor family. ECF subfamily.</text>
</comment>
<keyword evidence="4 6" id="KW-0238">DNA-binding</keyword>
<dbReference type="Pfam" id="PF08281">
    <property type="entry name" value="Sigma70_r4_2"/>
    <property type="match status" value="1"/>
</dbReference>
<evidence type="ECO:0000313" key="10">
    <source>
        <dbReference type="Proteomes" id="UP000256512"/>
    </source>
</evidence>
<feature type="domain" description="RNA polymerase sigma factor 70 region 4 type 2" evidence="8">
    <location>
        <begin position="124"/>
        <end position="175"/>
    </location>
</feature>
<dbReference type="Pfam" id="PF04542">
    <property type="entry name" value="Sigma70_r2"/>
    <property type="match status" value="1"/>
</dbReference>
<organism evidence="9 10">
    <name type="scientific">Chryseobacterium piscium</name>
    <dbReference type="NCBI Taxonomy" id="333702"/>
    <lineage>
        <taxon>Bacteria</taxon>
        <taxon>Pseudomonadati</taxon>
        <taxon>Bacteroidota</taxon>
        <taxon>Flavobacteriia</taxon>
        <taxon>Flavobacteriales</taxon>
        <taxon>Weeksellaceae</taxon>
        <taxon>Chryseobacterium group</taxon>
        <taxon>Chryseobacterium</taxon>
    </lineage>
</organism>
<evidence type="ECO:0000256" key="3">
    <source>
        <dbReference type="ARBA" id="ARBA00023082"/>
    </source>
</evidence>
<protein>
    <recommendedName>
        <fullName evidence="6">RNA polymerase sigma factor</fullName>
    </recommendedName>
</protein>
<dbReference type="GO" id="GO:0016987">
    <property type="term" value="F:sigma factor activity"/>
    <property type="evidence" value="ECO:0007669"/>
    <property type="project" value="UniProtKB-KW"/>
</dbReference>
<keyword evidence="10" id="KW-1185">Reference proteome</keyword>
<name>A0A3D9BJY4_9FLAO</name>
<evidence type="ECO:0000256" key="4">
    <source>
        <dbReference type="ARBA" id="ARBA00023125"/>
    </source>
</evidence>
<sequence>MKKMTKNEALKNWIEQYSESLLRRAIFLLSDTIEAEDIVQEVFIAAFSSYDSFEGKSTPKTWLNTILNNKVADFYRKKYKSEPQIKLDHFFDETGSWKNDTVLNDWNVSNQESELLDNQDFNKSLEDCIEDLPPRWKIPMKMYYLEEKKAPEVSQELDISTTNLWKILQRTRMQLRECLEINWFSKS</sequence>
<evidence type="ECO:0000259" key="7">
    <source>
        <dbReference type="Pfam" id="PF04542"/>
    </source>
</evidence>
<evidence type="ECO:0000256" key="1">
    <source>
        <dbReference type="ARBA" id="ARBA00010641"/>
    </source>
</evidence>
<dbReference type="PANTHER" id="PTHR43133">
    <property type="entry name" value="RNA POLYMERASE ECF-TYPE SIGMA FACTO"/>
    <property type="match status" value="1"/>
</dbReference>
<reference evidence="9 10" key="1">
    <citation type="journal article" date="2006" name="Int. J. Syst. Evol. Microbiol.">
        <title>Chryseobacterium piscium sp. nov., isolated from fish of the South Atlantic Ocean off South Africa.</title>
        <authorList>
            <person name="de Beer H."/>
            <person name="Hugo C.J."/>
            <person name="Jooste P.J."/>
            <person name="Vancanneyt M."/>
            <person name="Coenye T."/>
            <person name="Vandamme P."/>
        </authorList>
    </citation>
    <scope>NUCLEOTIDE SEQUENCE [LARGE SCALE GENOMIC DNA]</scope>
    <source>
        <strain evidence="9 10">CCUG 51923</strain>
    </source>
</reference>
<dbReference type="AlphaFoldDB" id="A0A3D9BJY4"/>
<evidence type="ECO:0000259" key="8">
    <source>
        <dbReference type="Pfam" id="PF08281"/>
    </source>
</evidence>
<dbReference type="PANTHER" id="PTHR43133:SF8">
    <property type="entry name" value="RNA POLYMERASE SIGMA FACTOR HI_1459-RELATED"/>
    <property type="match status" value="1"/>
</dbReference>
<dbReference type="Gene3D" id="1.10.1740.10">
    <property type="match status" value="1"/>
</dbReference>
<dbReference type="InterPro" id="IPR013249">
    <property type="entry name" value="RNA_pol_sigma70_r4_t2"/>
</dbReference>
<keyword evidence="2 6" id="KW-0805">Transcription regulation</keyword>
<dbReference type="SUPFAM" id="SSF88659">
    <property type="entry name" value="Sigma3 and sigma4 domains of RNA polymerase sigma factors"/>
    <property type="match status" value="1"/>
</dbReference>
<dbReference type="Gene3D" id="1.10.10.10">
    <property type="entry name" value="Winged helix-like DNA-binding domain superfamily/Winged helix DNA-binding domain"/>
    <property type="match status" value="1"/>
</dbReference>
<feature type="domain" description="RNA polymerase sigma-70 region 2" evidence="7">
    <location>
        <begin position="14"/>
        <end position="78"/>
    </location>
</feature>
<dbReference type="InterPro" id="IPR000838">
    <property type="entry name" value="RNA_pol_sigma70_ECF_CS"/>
</dbReference>
<dbReference type="NCBIfam" id="TIGR02937">
    <property type="entry name" value="sigma70-ECF"/>
    <property type="match status" value="1"/>
</dbReference>
<evidence type="ECO:0000313" key="9">
    <source>
        <dbReference type="EMBL" id="REC53661.1"/>
    </source>
</evidence>
<dbReference type="Proteomes" id="UP000256512">
    <property type="component" value="Unassembled WGS sequence"/>
</dbReference>
<dbReference type="InterPro" id="IPR014284">
    <property type="entry name" value="RNA_pol_sigma-70_dom"/>
</dbReference>
<dbReference type="InterPro" id="IPR013325">
    <property type="entry name" value="RNA_pol_sigma_r2"/>
</dbReference>